<dbReference type="OrthoDB" id="3800936at2759"/>
<evidence type="ECO:0000259" key="3">
    <source>
        <dbReference type="PROSITE" id="PS50102"/>
    </source>
</evidence>
<evidence type="ECO:0000313" key="5">
    <source>
        <dbReference type="Proteomes" id="UP000694569"/>
    </source>
</evidence>
<dbReference type="Proteomes" id="UP000694569">
    <property type="component" value="Unplaced"/>
</dbReference>
<feature type="domain" description="RRM" evidence="3">
    <location>
        <begin position="50"/>
        <end position="128"/>
    </location>
</feature>
<dbReference type="Gene3D" id="3.30.70.330">
    <property type="match status" value="1"/>
</dbReference>
<dbReference type="Ensembl" id="ENSLLET00000013722.1">
    <property type="protein sequence ID" value="ENSLLEP00000013206.1"/>
    <property type="gene ID" value="ENSLLEG00000008321.1"/>
</dbReference>
<dbReference type="PANTHER" id="PTHR21245">
    <property type="entry name" value="HETEROGENEOUS NUCLEAR RIBONUCLEOPROTEIN"/>
    <property type="match status" value="1"/>
</dbReference>
<dbReference type="InterPro" id="IPR000504">
    <property type="entry name" value="RRM_dom"/>
</dbReference>
<keyword evidence="1 2" id="KW-0694">RNA-binding</keyword>
<keyword evidence="5" id="KW-1185">Reference proteome</keyword>
<dbReference type="Pfam" id="PF14709">
    <property type="entry name" value="DND1_DSRM"/>
    <property type="match status" value="1"/>
</dbReference>
<dbReference type="InterPro" id="IPR012677">
    <property type="entry name" value="Nucleotide-bd_a/b_plait_sf"/>
</dbReference>
<dbReference type="AlphaFoldDB" id="A0A8C5PCM3"/>
<organism evidence="4 5">
    <name type="scientific">Leptobrachium leishanense</name>
    <name type="common">Leishan spiny toad</name>
    <dbReference type="NCBI Taxonomy" id="445787"/>
    <lineage>
        <taxon>Eukaryota</taxon>
        <taxon>Metazoa</taxon>
        <taxon>Chordata</taxon>
        <taxon>Craniata</taxon>
        <taxon>Vertebrata</taxon>
        <taxon>Euteleostomi</taxon>
        <taxon>Amphibia</taxon>
        <taxon>Batrachia</taxon>
        <taxon>Anura</taxon>
        <taxon>Pelobatoidea</taxon>
        <taxon>Megophryidae</taxon>
        <taxon>Leptobrachium</taxon>
    </lineage>
</organism>
<dbReference type="GO" id="GO:0003723">
    <property type="term" value="F:RNA binding"/>
    <property type="evidence" value="ECO:0007669"/>
    <property type="project" value="UniProtKB-UniRule"/>
</dbReference>
<dbReference type="GeneTree" id="ENSGT00940000159225"/>
<dbReference type="InterPro" id="IPR035979">
    <property type="entry name" value="RBD_domain_sf"/>
</dbReference>
<proteinExistence type="predicted"/>
<accession>A0A8C5PCM3</accession>
<sequence>MDGQTLPDPDTQVWINGINDTNTIVLMTWVKETKTQLVQINCQRKYGGGSEVFIGPVPKEYYEDKLIPLFQSIARSYEFWLLMNFSGMNRGFACTHYTNRRLPYTAMSALNSLEIRSGSRLFVCRSTEKCEITLDGLPCQLDKIMLMKVLKEMAPGMEDLFLHPSLKKQGQLINGCLCPPGCVYGHPVAVDWLKAGLKQKLESAKPSMLGDGPHLQPLHRLLCQRWRLGQPLFTIKNSSMSPGSWQWFWYCVVIPNINPTCGPLLSYHHTFPETIGCGLSVFRWKIISTLTGKRTISKINFSIYVIQECTQIIILCCY</sequence>
<evidence type="ECO:0000313" key="4">
    <source>
        <dbReference type="Ensembl" id="ENSLLEP00000013206.1"/>
    </source>
</evidence>
<evidence type="ECO:0000256" key="1">
    <source>
        <dbReference type="ARBA" id="ARBA00022884"/>
    </source>
</evidence>
<protein>
    <recommendedName>
        <fullName evidence="3">RRM domain-containing protein</fullName>
    </recommendedName>
</protein>
<evidence type="ECO:0000256" key="2">
    <source>
        <dbReference type="PROSITE-ProRule" id="PRU00176"/>
    </source>
</evidence>
<name>A0A8C5PCM3_9ANUR</name>
<dbReference type="PROSITE" id="PS50102">
    <property type="entry name" value="RRM"/>
    <property type="match status" value="1"/>
</dbReference>
<dbReference type="SUPFAM" id="SSF54928">
    <property type="entry name" value="RNA-binding domain, RBD"/>
    <property type="match status" value="1"/>
</dbReference>
<reference evidence="4" key="2">
    <citation type="submission" date="2025-09" db="UniProtKB">
        <authorList>
            <consortium name="Ensembl"/>
        </authorList>
    </citation>
    <scope>IDENTIFICATION</scope>
</reference>
<reference evidence="4" key="1">
    <citation type="submission" date="2025-08" db="UniProtKB">
        <authorList>
            <consortium name="Ensembl"/>
        </authorList>
    </citation>
    <scope>IDENTIFICATION</scope>
</reference>